<dbReference type="EMBL" id="FNHW01000002">
    <property type="protein sequence ID" value="SDN26848.1"/>
    <property type="molecule type" value="Genomic_DNA"/>
</dbReference>
<dbReference type="SUPFAM" id="SSF55729">
    <property type="entry name" value="Acyl-CoA N-acyltransferases (Nat)"/>
    <property type="match status" value="1"/>
</dbReference>
<sequence length="170" mass="19523">MQLTVKPSNEGHAREISHWSYEAPYDFYNMDGRRESMNELLENHYSVVLDEKDKLVGFFCTGKSAQVPAGKRVGAYEKEDELDIGLGMNPELTGQGNGSIFLPFILGYLEGQLSNRAYRLTMASFNQRAIRLYQKFGFREIMAFHREKVKFIVMVRAGKLNGRSSGRRLW</sequence>
<dbReference type="OrthoDB" id="423921at2"/>
<feature type="domain" description="N-acetyltransferase" evidence="1">
    <location>
        <begin position="3"/>
        <end position="159"/>
    </location>
</feature>
<dbReference type="Proteomes" id="UP000199544">
    <property type="component" value="Unassembled WGS sequence"/>
</dbReference>
<reference evidence="3" key="1">
    <citation type="submission" date="2016-10" db="EMBL/GenBank/DDBJ databases">
        <authorList>
            <person name="Varghese N."/>
            <person name="Submissions S."/>
        </authorList>
    </citation>
    <scope>NUCLEOTIDE SEQUENCE [LARGE SCALE GENOMIC DNA]</scope>
    <source>
        <strain evidence="3">CGMCC 1.6854</strain>
    </source>
</reference>
<dbReference type="InterPro" id="IPR000182">
    <property type="entry name" value="GNAT_dom"/>
</dbReference>
<dbReference type="GO" id="GO:0016747">
    <property type="term" value="F:acyltransferase activity, transferring groups other than amino-acyl groups"/>
    <property type="evidence" value="ECO:0007669"/>
    <property type="project" value="InterPro"/>
</dbReference>
<name>A0A1G9ZZW5_9BACL</name>
<protein>
    <submittedName>
        <fullName evidence="2">Ribosomal protein S18 acetylase RimI</fullName>
    </submittedName>
</protein>
<dbReference type="Pfam" id="PF00583">
    <property type="entry name" value="Acetyltransf_1"/>
    <property type="match status" value="1"/>
</dbReference>
<evidence type="ECO:0000313" key="3">
    <source>
        <dbReference type="Proteomes" id="UP000199544"/>
    </source>
</evidence>
<evidence type="ECO:0000259" key="1">
    <source>
        <dbReference type="PROSITE" id="PS51186"/>
    </source>
</evidence>
<dbReference type="InterPro" id="IPR016181">
    <property type="entry name" value="Acyl_CoA_acyltransferase"/>
</dbReference>
<evidence type="ECO:0000313" key="2">
    <source>
        <dbReference type="EMBL" id="SDN26848.1"/>
    </source>
</evidence>
<organism evidence="2 3">
    <name type="scientific">Fictibacillus solisalsi</name>
    <dbReference type="NCBI Taxonomy" id="459525"/>
    <lineage>
        <taxon>Bacteria</taxon>
        <taxon>Bacillati</taxon>
        <taxon>Bacillota</taxon>
        <taxon>Bacilli</taxon>
        <taxon>Bacillales</taxon>
        <taxon>Fictibacillaceae</taxon>
        <taxon>Fictibacillus</taxon>
    </lineage>
</organism>
<keyword evidence="2" id="KW-0689">Ribosomal protein</keyword>
<gene>
    <name evidence="2" type="ORF">SAMN04488137_3848</name>
</gene>
<dbReference type="RefSeq" id="WP_090237176.1">
    <property type="nucleotide sequence ID" value="NZ_FNHW01000002.1"/>
</dbReference>
<keyword evidence="3" id="KW-1185">Reference proteome</keyword>
<dbReference type="Gene3D" id="3.40.630.30">
    <property type="match status" value="1"/>
</dbReference>
<dbReference type="PROSITE" id="PS51186">
    <property type="entry name" value="GNAT"/>
    <property type="match status" value="1"/>
</dbReference>
<accession>A0A1G9ZZW5</accession>
<dbReference type="AlphaFoldDB" id="A0A1G9ZZW5"/>
<dbReference type="STRING" id="459525.SAMN04488137_3848"/>
<keyword evidence="2" id="KW-0687">Ribonucleoprotein</keyword>
<proteinExistence type="predicted"/>
<dbReference type="GO" id="GO:0005840">
    <property type="term" value="C:ribosome"/>
    <property type="evidence" value="ECO:0007669"/>
    <property type="project" value="UniProtKB-KW"/>
</dbReference>